<evidence type="ECO:0000256" key="3">
    <source>
        <dbReference type="ARBA" id="ARBA00013080"/>
    </source>
</evidence>
<evidence type="ECO:0000313" key="10">
    <source>
        <dbReference type="EMBL" id="RKX72624.1"/>
    </source>
</evidence>
<dbReference type="PANTHER" id="PTHR31689">
    <property type="entry name" value="DIAMINOPIMELATE EPIMERASE, CHLOROPLASTIC"/>
    <property type="match status" value="1"/>
</dbReference>
<comment type="subcellular location">
    <subcellularLocation>
        <location evidence="8">Cytoplasm</location>
    </subcellularLocation>
</comment>
<keyword evidence="6 8" id="KW-0413">Isomerase</keyword>
<comment type="subunit">
    <text evidence="8">Homodimer.</text>
</comment>
<evidence type="ECO:0000256" key="2">
    <source>
        <dbReference type="ARBA" id="ARBA00010219"/>
    </source>
</evidence>
<feature type="active site" description="Proton acceptor" evidence="8">
    <location>
        <position position="207"/>
    </location>
</feature>
<dbReference type="HAMAP" id="MF_00197">
    <property type="entry name" value="DAP_epimerase"/>
    <property type="match status" value="1"/>
</dbReference>
<evidence type="ECO:0000256" key="6">
    <source>
        <dbReference type="ARBA" id="ARBA00023235"/>
    </source>
</evidence>
<comment type="function">
    <text evidence="8">Catalyzes the stereoinversion of LL-2,6-diaminopimelate (L,L-DAP) to meso-diaminopimelate (meso-DAP), a precursor of L-lysine and an essential component of the bacterial peptidoglycan.</text>
</comment>
<feature type="site" description="Could be important to modulate the pK values of the two catalytic cysteine residues" evidence="8">
    <location>
        <position position="197"/>
    </location>
</feature>
<evidence type="ECO:0000256" key="5">
    <source>
        <dbReference type="ARBA" id="ARBA00023154"/>
    </source>
</evidence>
<evidence type="ECO:0000256" key="4">
    <source>
        <dbReference type="ARBA" id="ARBA00022605"/>
    </source>
</evidence>
<comment type="caution">
    <text evidence="8">Lacks conserved residue(s) required for the propagation of feature annotation.</text>
</comment>
<sequence length="271" mass="30352">MKTFIKFTKISALGNDFILINDINNTIKKHLNSSVIYNLCSFHTGIGADGLITVSPDNEYDFRMFYFNSDGNEAMMCGNGARSAAYFAYLEHISLVSGRFRASDGLHQFTISDSVINVSLNVVDGHSIIDEEIDNKKVYFINTGVPHGILFVEDIKNIEVDIIGKKLRDYRGFDKKGANINFVQIIDRHNILIRTFEKGIEGETLSCGTGSTAAAIVSHYKSFTNPPINAINKSNEILKIDFKYVNNDVKDVTLEGNVKVTFKGIFDLYEY</sequence>
<feature type="binding site" evidence="8">
    <location>
        <position position="179"/>
    </location>
    <ligand>
        <name>substrate</name>
    </ligand>
</feature>
<dbReference type="Pfam" id="PF01678">
    <property type="entry name" value="DAP_epimerase"/>
    <property type="match status" value="2"/>
</dbReference>
<dbReference type="GO" id="GO:0009089">
    <property type="term" value="P:lysine biosynthetic process via diaminopimelate"/>
    <property type="evidence" value="ECO:0007669"/>
    <property type="project" value="UniProtKB-UniRule"/>
</dbReference>
<dbReference type="InterPro" id="IPR001653">
    <property type="entry name" value="DAP_epimerase_DapF"/>
</dbReference>
<feature type="active site" description="Proton donor" evidence="8">
    <location>
        <position position="77"/>
    </location>
</feature>
<dbReference type="AlphaFoldDB" id="A0A660SP93"/>
<dbReference type="EC" id="5.1.1.7" evidence="3 8"/>
<evidence type="ECO:0000256" key="1">
    <source>
        <dbReference type="ARBA" id="ARBA00005196"/>
    </source>
</evidence>
<keyword evidence="5 8" id="KW-0457">Lysine biosynthesis</keyword>
<dbReference type="PROSITE" id="PS01326">
    <property type="entry name" value="DAP_EPIMERASE"/>
    <property type="match status" value="1"/>
</dbReference>
<feature type="active site" evidence="9">
    <location>
        <position position="77"/>
    </location>
</feature>
<dbReference type="UniPathway" id="UPA00034">
    <property type="reaction ID" value="UER00025"/>
</dbReference>
<keyword evidence="4 8" id="KW-0028">Amino-acid biosynthesis</keyword>
<comment type="catalytic activity">
    <reaction evidence="7 8">
        <text>(2S,6S)-2,6-diaminopimelate = meso-2,6-diaminopimelate</text>
        <dbReference type="Rhea" id="RHEA:15393"/>
        <dbReference type="ChEBI" id="CHEBI:57609"/>
        <dbReference type="ChEBI" id="CHEBI:57791"/>
        <dbReference type="EC" id="5.1.1.7"/>
    </reaction>
</comment>
<reference evidence="10 11" key="1">
    <citation type="submission" date="2018-06" db="EMBL/GenBank/DDBJ databases">
        <title>Extensive metabolic versatility and redundancy in microbially diverse, dynamic hydrothermal sediments.</title>
        <authorList>
            <person name="Dombrowski N."/>
            <person name="Teske A."/>
            <person name="Baker B.J."/>
        </authorList>
    </citation>
    <scope>NUCLEOTIDE SEQUENCE [LARGE SCALE GENOMIC DNA]</scope>
    <source>
        <strain evidence="10">B10_G13</strain>
    </source>
</reference>
<protein>
    <recommendedName>
        <fullName evidence="3 8">Diaminopimelate epimerase</fullName>
        <shortName evidence="8">DAP epimerase</shortName>
        <ecNumber evidence="3 8">5.1.1.7</ecNumber>
    </recommendedName>
    <alternativeName>
        <fullName evidence="8">PLP-independent amino acid racemase</fullName>
    </alternativeName>
</protein>
<evidence type="ECO:0000256" key="8">
    <source>
        <dbReference type="HAMAP-Rule" id="MF_00197"/>
    </source>
</evidence>
<dbReference type="SUPFAM" id="SSF54506">
    <property type="entry name" value="Diaminopimelate epimerase-like"/>
    <property type="match status" value="2"/>
</dbReference>
<evidence type="ECO:0000313" key="11">
    <source>
        <dbReference type="Proteomes" id="UP000271125"/>
    </source>
</evidence>
<feature type="site" description="Could be important to modulate the pK values of the two catalytic cysteine residues" evidence="8">
    <location>
        <position position="147"/>
    </location>
</feature>
<feature type="binding site" evidence="8">
    <location>
        <begin position="208"/>
        <end position="209"/>
    </location>
    <ligand>
        <name>substrate</name>
    </ligand>
</feature>
<dbReference type="EMBL" id="QNBD01000006">
    <property type="protein sequence ID" value="RKX72624.1"/>
    <property type="molecule type" value="Genomic_DNA"/>
</dbReference>
<accession>A0A660SP93</accession>
<dbReference type="Proteomes" id="UP000271125">
    <property type="component" value="Unassembled WGS sequence"/>
</dbReference>
<organism evidence="10 11">
    <name type="scientific">candidate division TA06 bacterium</name>
    <dbReference type="NCBI Taxonomy" id="2250710"/>
    <lineage>
        <taxon>Bacteria</taxon>
        <taxon>Bacteria division TA06</taxon>
    </lineage>
</organism>
<name>A0A660SP93_UNCT6</name>
<dbReference type="InterPro" id="IPR018510">
    <property type="entry name" value="DAP_epimerase_AS"/>
</dbReference>
<evidence type="ECO:0000256" key="9">
    <source>
        <dbReference type="PROSITE-ProRule" id="PRU10125"/>
    </source>
</evidence>
<dbReference type="Gene3D" id="3.10.310.10">
    <property type="entry name" value="Diaminopimelate Epimerase, Chain A, domain 1"/>
    <property type="match status" value="2"/>
</dbReference>
<comment type="similarity">
    <text evidence="2 8">Belongs to the diaminopimelate epimerase family.</text>
</comment>
<gene>
    <name evidence="8" type="primary">dapF</name>
    <name evidence="10" type="ORF">DRP43_00250</name>
</gene>
<comment type="caution">
    <text evidence="10">The sequence shown here is derived from an EMBL/GenBank/DDBJ whole genome shotgun (WGS) entry which is preliminary data.</text>
</comment>
<comment type="pathway">
    <text evidence="1 8">Amino-acid biosynthesis; L-lysine biosynthesis via DAP pathway; DL-2,6-diaminopimelate from LL-2,6-diaminopimelate: step 1/1.</text>
</comment>
<feature type="binding site" evidence="8">
    <location>
        <position position="15"/>
    </location>
    <ligand>
        <name>substrate</name>
    </ligand>
</feature>
<dbReference type="GO" id="GO:0005829">
    <property type="term" value="C:cytosol"/>
    <property type="evidence" value="ECO:0007669"/>
    <property type="project" value="TreeGrafter"/>
</dbReference>
<proteinExistence type="inferred from homology"/>
<dbReference type="NCBIfam" id="TIGR00652">
    <property type="entry name" value="DapF"/>
    <property type="match status" value="1"/>
</dbReference>
<feature type="binding site" evidence="8">
    <location>
        <position position="68"/>
    </location>
    <ligand>
        <name>substrate</name>
    </ligand>
</feature>
<keyword evidence="8" id="KW-0963">Cytoplasm</keyword>
<dbReference type="GO" id="GO:0008837">
    <property type="term" value="F:diaminopimelate epimerase activity"/>
    <property type="evidence" value="ECO:0007669"/>
    <property type="project" value="UniProtKB-UniRule"/>
</dbReference>
<evidence type="ECO:0000256" key="7">
    <source>
        <dbReference type="ARBA" id="ARBA00051712"/>
    </source>
</evidence>
<dbReference type="PANTHER" id="PTHR31689:SF0">
    <property type="entry name" value="DIAMINOPIMELATE EPIMERASE"/>
    <property type="match status" value="1"/>
</dbReference>
<feature type="binding site" evidence="8">
    <location>
        <begin position="78"/>
        <end position="79"/>
    </location>
    <ligand>
        <name>substrate</name>
    </ligand>
</feature>